<feature type="region of interest" description="Disordered" evidence="1">
    <location>
        <begin position="508"/>
        <end position="527"/>
    </location>
</feature>
<protein>
    <recommendedName>
        <fullName evidence="4">Nucleotide pyrophosphatase</fullName>
    </recommendedName>
</protein>
<evidence type="ECO:0000256" key="1">
    <source>
        <dbReference type="SAM" id="MobiDB-lite"/>
    </source>
</evidence>
<name>A0A2M8J5U2_9RHOB</name>
<organism evidence="2 3">
    <name type="scientific">Pseudooceanicola lipolyticus</name>
    <dbReference type="NCBI Taxonomy" id="2029104"/>
    <lineage>
        <taxon>Bacteria</taxon>
        <taxon>Pseudomonadati</taxon>
        <taxon>Pseudomonadota</taxon>
        <taxon>Alphaproteobacteria</taxon>
        <taxon>Rhodobacterales</taxon>
        <taxon>Paracoccaceae</taxon>
        <taxon>Pseudooceanicola</taxon>
    </lineage>
</organism>
<dbReference type="Proteomes" id="UP000231553">
    <property type="component" value="Unassembled WGS sequence"/>
</dbReference>
<dbReference type="InterPro" id="IPR002591">
    <property type="entry name" value="Phosphodiest/P_Trfase"/>
</dbReference>
<reference evidence="2 3" key="1">
    <citation type="journal article" date="2018" name="Int. J. Syst. Evol. Microbiol.">
        <title>Pseudooceanicola lipolyticus sp. nov., a marine alphaproteobacterium, reclassification of Oceanicola flagellatus as Pseudooceanicola flagellatus comb. nov. and emended description of the genus Pseudooceanicola.</title>
        <authorList>
            <person name="Huang M.-M."/>
            <person name="Guo L.-L."/>
            <person name="Wu Y.-H."/>
            <person name="Lai Q.-L."/>
            <person name="Shao Z.-Z."/>
            <person name="Wang C.-S."/>
            <person name="Wu M."/>
            <person name="Xu X.-W."/>
        </authorList>
    </citation>
    <scope>NUCLEOTIDE SEQUENCE [LARGE SCALE GENOMIC DNA]</scope>
    <source>
        <strain evidence="2 3">157</strain>
    </source>
</reference>
<evidence type="ECO:0000313" key="3">
    <source>
        <dbReference type="Proteomes" id="UP000231553"/>
    </source>
</evidence>
<dbReference type="Pfam" id="PF01663">
    <property type="entry name" value="Phosphodiest"/>
    <property type="match status" value="1"/>
</dbReference>
<evidence type="ECO:0000313" key="2">
    <source>
        <dbReference type="EMBL" id="PJE38150.1"/>
    </source>
</evidence>
<evidence type="ECO:0008006" key="4">
    <source>
        <dbReference type="Google" id="ProtNLM"/>
    </source>
</evidence>
<dbReference type="OrthoDB" id="3590172at2"/>
<dbReference type="EMBL" id="PGTB01000004">
    <property type="protein sequence ID" value="PJE38150.1"/>
    <property type="molecule type" value="Genomic_DNA"/>
</dbReference>
<keyword evidence="3" id="KW-1185">Reference proteome</keyword>
<dbReference type="Gene3D" id="3.40.720.10">
    <property type="entry name" value="Alkaline Phosphatase, subunit A"/>
    <property type="match status" value="1"/>
</dbReference>
<gene>
    <name evidence="2" type="ORF">CVM52_03135</name>
</gene>
<proteinExistence type="predicted"/>
<comment type="caution">
    <text evidence="2">The sequence shown here is derived from an EMBL/GenBank/DDBJ whole genome shotgun (WGS) entry which is preliminary data.</text>
</comment>
<dbReference type="AlphaFoldDB" id="A0A2M8J5U2"/>
<dbReference type="InterPro" id="IPR017850">
    <property type="entry name" value="Alkaline_phosphatase_core_sf"/>
</dbReference>
<accession>A0A2M8J5U2</accession>
<dbReference type="SUPFAM" id="SSF53649">
    <property type="entry name" value="Alkaline phosphatase-like"/>
    <property type="match status" value="1"/>
</dbReference>
<sequence>MRHSQMPLKPKKLMLLAIDASPEDRMQQWMDAGDLPNLARLRAKGAQGAIESTADYMAGTPWPSFFTGTYPSEHGWMFYLVWRPDLMKFLRASPEWQPVEPFYRNFPQDGPRVIAVDVPITYGPKPFNGVELTGWGTHDKIGAPGAYPLGLIERIKREIGPMPIPDEFAGAQSARALLKLRDELIAAADWHSRACRLLMKENAWDLLLLAFGSVHRIGHKAWNRYGATGELSEQEGKALDDAMRQVAIATDKALGEIIDAAGEEVNVIAFSLHGMTENYSVYPMISRMLDRITRDEKRDDPETVAKSPFARLRESLPLELRSRIKAKLPFAVQDAMTMFWRTDARDWSKTKAFALAGDLEGLIHVNLKGRERDGIVEPGAEYDALLGKIRAGFESFVDIETGEPLVRDITRGSEIWPEGVQRRVLPDLVMRTTVRSARQIRGFRSEQYGTVYNHDYGGYVDGRPGHHIGDGWFVAAGPDIPGRGALPKIHEFDLLATVHTLVGQQMRPEMRGTPVPGLVPNDPAVED</sequence>